<evidence type="ECO:0000313" key="3">
    <source>
        <dbReference type="Proteomes" id="UP000005638"/>
    </source>
</evidence>
<evidence type="ECO:0000313" key="2">
    <source>
        <dbReference type="EMBL" id="AEW85902.1"/>
    </source>
</evidence>
<keyword evidence="1" id="KW-1133">Transmembrane helix</keyword>
<name>G8X9F5_FLACA</name>
<dbReference type="HOGENOM" id="CLU_1616569_0_0_10"/>
<dbReference type="STRING" id="1041826.FCOL_05385"/>
<proteinExistence type="predicted"/>
<reference evidence="2 3" key="1">
    <citation type="journal article" date="2012" name="J. Bacteriol.">
        <title>Genome Sequence of the Fish Pathogen Flavobacterium columnare ATCC 49512.</title>
        <authorList>
            <person name="Tekedar H.C."/>
            <person name="Karsi A."/>
            <person name="Gillaspy A.F."/>
            <person name="Dyer D.W."/>
            <person name="Benton N.R."/>
            <person name="Zaitshik J."/>
            <person name="Vamenta S."/>
            <person name="Banes M.M."/>
            <person name="Gulsoy N."/>
            <person name="Aboko-Cole M."/>
            <person name="Waldbieser G.C."/>
            <person name="Lawrence M.L."/>
        </authorList>
    </citation>
    <scope>NUCLEOTIDE SEQUENCE [LARGE SCALE GENOMIC DNA]</scope>
    <source>
        <strain evidence="3">ATCC 49512 / CIP 103533 / TG 44/87</strain>
    </source>
</reference>
<dbReference type="AlphaFoldDB" id="G8X9F5"/>
<gene>
    <name evidence="2" type="ordered locus">FCOL_05385</name>
</gene>
<keyword evidence="1" id="KW-0472">Membrane</keyword>
<dbReference type="EMBL" id="CP003222">
    <property type="protein sequence ID" value="AEW85902.1"/>
    <property type="molecule type" value="Genomic_DNA"/>
</dbReference>
<dbReference type="KEGG" id="fco:FCOL_05385"/>
<feature type="transmembrane region" description="Helical" evidence="1">
    <location>
        <begin position="7"/>
        <end position="27"/>
    </location>
</feature>
<dbReference type="RefSeq" id="WP_014165181.1">
    <property type="nucleotide sequence ID" value="NC_016510.2"/>
</dbReference>
<sequence>MKKFLKYSGIFFLIVMVVNFIFIATGITKVSDPVEEDKKEIPIKEYHLLSDTDKDSEISLFANHKKYEEQYARLYYMVKDGCAKLVKYPETLEFLSYNDEWVSKEDFVLTKKNFFINDLKKGLIDIVVDFRSENNFSQKTRNKLILTIKFKQEKDFDLVKTKIE</sequence>
<dbReference type="Proteomes" id="UP000005638">
    <property type="component" value="Chromosome"/>
</dbReference>
<protein>
    <submittedName>
        <fullName evidence="2">Uncharacterized protein</fullName>
    </submittedName>
</protein>
<accession>G8X9F5</accession>
<organism evidence="2 3">
    <name type="scientific">Flavobacterium columnare (strain ATCC 49512 / CIP 103533 / TG 44/87)</name>
    <dbReference type="NCBI Taxonomy" id="1041826"/>
    <lineage>
        <taxon>Bacteria</taxon>
        <taxon>Pseudomonadati</taxon>
        <taxon>Bacteroidota</taxon>
        <taxon>Flavobacteriia</taxon>
        <taxon>Flavobacteriales</taxon>
        <taxon>Flavobacteriaceae</taxon>
        <taxon>Flavobacterium</taxon>
    </lineage>
</organism>
<evidence type="ECO:0000256" key="1">
    <source>
        <dbReference type="SAM" id="Phobius"/>
    </source>
</evidence>
<keyword evidence="1" id="KW-0812">Transmembrane</keyword>
<keyword evidence="3" id="KW-1185">Reference proteome</keyword>